<dbReference type="Gene3D" id="3.40.50.11780">
    <property type="match status" value="2"/>
</dbReference>
<feature type="domain" description="Tail sheath protein subtilisin-like" evidence="3">
    <location>
        <begin position="242"/>
        <end position="413"/>
    </location>
</feature>
<dbReference type="PANTHER" id="PTHR35861:SF1">
    <property type="entry name" value="PHAGE TAIL SHEATH PROTEIN"/>
    <property type="match status" value="1"/>
</dbReference>
<dbReference type="Proteomes" id="UP001160519">
    <property type="component" value="Unassembled WGS sequence"/>
</dbReference>
<organism evidence="5 6">
    <name type="scientific">Candidatus Methylobacter titanis</name>
    <dbReference type="NCBI Taxonomy" id="3053457"/>
    <lineage>
        <taxon>Bacteria</taxon>
        <taxon>Pseudomonadati</taxon>
        <taxon>Pseudomonadota</taxon>
        <taxon>Gammaproteobacteria</taxon>
        <taxon>Methylococcales</taxon>
        <taxon>Methylococcaceae</taxon>
        <taxon>Methylobacter</taxon>
    </lineage>
</organism>
<dbReference type="EMBL" id="JAQSDF010000001">
    <property type="protein sequence ID" value="MDI1229573.1"/>
    <property type="molecule type" value="Genomic_DNA"/>
</dbReference>
<evidence type="ECO:0000313" key="6">
    <source>
        <dbReference type="Proteomes" id="UP001160519"/>
    </source>
</evidence>
<protein>
    <submittedName>
        <fullName evidence="5">Phage tail sheath subtilisin-like domain-containing protein</fullName>
    </submittedName>
</protein>
<reference evidence="5" key="1">
    <citation type="submission" date="2023-01" db="EMBL/GenBank/DDBJ databases">
        <title>Biogeochemical cycle of methane in antarctic sediments.</title>
        <authorList>
            <person name="Roldan D.M."/>
            <person name="Menes R.J."/>
        </authorList>
    </citation>
    <scope>NUCLEOTIDE SEQUENCE [LARGE SCALE GENOMIC DNA]</scope>
    <source>
        <strain evidence="5">K-2018 MAG008</strain>
    </source>
</reference>
<accession>A0AA43Q584</accession>
<feature type="domain" description="Tail sheath protein C-terminal" evidence="4">
    <location>
        <begin position="422"/>
        <end position="522"/>
    </location>
</feature>
<dbReference type="Pfam" id="PF04984">
    <property type="entry name" value="Phage_sheath_1"/>
    <property type="match status" value="1"/>
</dbReference>
<proteinExistence type="inferred from homology"/>
<feature type="region of interest" description="Disordered" evidence="2">
    <location>
        <begin position="191"/>
        <end position="216"/>
    </location>
</feature>
<evidence type="ECO:0000256" key="2">
    <source>
        <dbReference type="SAM" id="MobiDB-lite"/>
    </source>
</evidence>
<evidence type="ECO:0000256" key="1">
    <source>
        <dbReference type="ARBA" id="ARBA00008005"/>
    </source>
</evidence>
<dbReference type="InterPro" id="IPR052042">
    <property type="entry name" value="Tail_sheath_structural"/>
</dbReference>
<gene>
    <name evidence="5" type="ORF">PSU93_00285</name>
</gene>
<comment type="similarity">
    <text evidence="1">Belongs to the myoviridae tail sheath protein family.</text>
</comment>
<name>A0AA43Q584_9GAMM</name>
<dbReference type="PANTHER" id="PTHR35861">
    <property type="match status" value="1"/>
</dbReference>
<comment type="caution">
    <text evidence="5">The sequence shown here is derived from an EMBL/GenBank/DDBJ whole genome shotgun (WGS) entry which is preliminary data.</text>
</comment>
<evidence type="ECO:0000259" key="3">
    <source>
        <dbReference type="Pfam" id="PF04984"/>
    </source>
</evidence>
<sequence>MPATLSYPGVYIEEIPSGVRTITGVATSITAFLGRTLRGPTDEPITINSFGDFIRSFGDLHVDFPLTYAVRDFYLNGGQQAIIVRLQKNAAKSKNVDLKLEAASAGSLGDKTTYTIDIKGITDDVAKRYGIAKADLFNLTVYENPGKGRVERFLNMAITSDAGARRLDRVLKAESNLVLVQKKLDGTPDLITVKPTDSTPAEDPVDPAADPTKFKKFTGGADSSDLTVKNDIIGDKNTKIGLYALEKVDLFNLLCIPPDKREGDTLKEVYQEAMKYCTDRRAVLIVDPPAAWGANKETAAATARDGLSGLNLSSVEARNAALYFPRVLQSDPQREGQTDTFVPCGIIAGLMARTDTNRGVWKAPAGLDASLSGIQGLQVNLNDAENGMLNPLGINCLRAFPTTGRVVWGARTLRGADQLADEWKYIPVRRTALFIEESLYRGTQWVVFEPNDEPLWAQIRLNIGAFMHNLFRQGAFQGSTPREAYFVKCDKETTTQTDINSGIVNIVVGFAPLKPAEFVVIKLQQMAGQIEV</sequence>
<evidence type="ECO:0000259" key="4">
    <source>
        <dbReference type="Pfam" id="PF17482"/>
    </source>
</evidence>
<dbReference type="AlphaFoldDB" id="A0AA43Q584"/>
<dbReference type="InterPro" id="IPR035089">
    <property type="entry name" value="Phage_sheath_subtilisin"/>
</dbReference>
<dbReference type="Pfam" id="PF17482">
    <property type="entry name" value="Phage_sheath_1C"/>
    <property type="match status" value="1"/>
</dbReference>
<evidence type="ECO:0000313" key="5">
    <source>
        <dbReference type="EMBL" id="MDI1229573.1"/>
    </source>
</evidence>
<dbReference type="InterPro" id="IPR020287">
    <property type="entry name" value="Tail_sheath_C"/>
</dbReference>
<keyword evidence="6" id="KW-1185">Reference proteome</keyword>